<evidence type="ECO:0000313" key="2">
    <source>
        <dbReference type="EMBL" id="KAH0556783.1"/>
    </source>
</evidence>
<feature type="compositionally biased region" description="Polar residues" evidence="1">
    <location>
        <begin position="174"/>
        <end position="189"/>
    </location>
</feature>
<protein>
    <submittedName>
        <fullName evidence="2">Uncharacterized protein</fullName>
    </submittedName>
</protein>
<feature type="region of interest" description="Disordered" evidence="1">
    <location>
        <begin position="1"/>
        <end position="202"/>
    </location>
</feature>
<keyword evidence="3" id="KW-1185">Reference proteome</keyword>
<feature type="compositionally biased region" description="Polar residues" evidence="1">
    <location>
        <begin position="1"/>
        <end position="12"/>
    </location>
</feature>
<organism evidence="2 3">
    <name type="scientific">Trichoglossum hirsutum</name>
    <dbReference type="NCBI Taxonomy" id="265104"/>
    <lineage>
        <taxon>Eukaryota</taxon>
        <taxon>Fungi</taxon>
        <taxon>Dikarya</taxon>
        <taxon>Ascomycota</taxon>
        <taxon>Pezizomycotina</taxon>
        <taxon>Geoglossomycetes</taxon>
        <taxon>Geoglossales</taxon>
        <taxon>Geoglossaceae</taxon>
        <taxon>Trichoglossum</taxon>
    </lineage>
</organism>
<dbReference type="AlphaFoldDB" id="A0A9P8L9H6"/>
<dbReference type="EMBL" id="JAGHQM010001012">
    <property type="protein sequence ID" value="KAH0556783.1"/>
    <property type="molecule type" value="Genomic_DNA"/>
</dbReference>
<reference evidence="2" key="1">
    <citation type="submission" date="2021-03" db="EMBL/GenBank/DDBJ databases">
        <title>Comparative genomics and phylogenomic investigation of the class Geoglossomycetes provide insights into ecological specialization and systematics.</title>
        <authorList>
            <person name="Melie T."/>
            <person name="Pirro S."/>
            <person name="Miller A.N."/>
            <person name="Quandt A."/>
        </authorList>
    </citation>
    <scope>NUCLEOTIDE SEQUENCE</scope>
    <source>
        <strain evidence="2">CAQ_001_2017</strain>
    </source>
</reference>
<feature type="compositionally biased region" description="Acidic residues" evidence="1">
    <location>
        <begin position="58"/>
        <end position="67"/>
    </location>
</feature>
<evidence type="ECO:0000313" key="3">
    <source>
        <dbReference type="Proteomes" id="UP000750711"/>
    </source>
</evidence>
<evidence type="ECO:0000256" key="1">
    <source>
        <dbReference type="SAM" id="MobiDB-lite"/>
    </source>
</evidence>
<sequence length="364" mass="39800">MPENEAVNTDSAVSALAGADGREHDGCTAQDTGTAGVDKPELDEFGLPVRTFRRPELGDDGSDDDTDYQSTHSFRTPPENGDSSDQGNAAATKTAEVCDDPKLPTERASMPPSPITDLKQPEVSNPEPPEAKQDGDKAASPDNANTDSLAANGHASERPHAERMMFSRSPDPSGDTTRFASEWSHQQIVPQKLESDKRDEGEDEWKVMPALAPYDIYDDDNKLIARESLDPDDWAVSYGELGGAGKGYTRINVDDDAQSATSMDENTKYLFKETGTNVADEDDEQRNPLTQMQATKDLLTEGQRIAYVGVCRLAMVSMLKELGDIEPAKNTKKEINLATESMNKWSQKIMVKLYVHMDISPPGE</sequence>
<name>A0A9P8L9H6_9PEZI</name>
<dbReference type="Proteomes" id="UP000750711">
    <property type="component" value="Unassembled WGS sequence"/>
</dbReference>
<comment type="caution">
    <text evidence="2">The sequence shown here is derived from an EMBL/GenBank/DDBJ whole genome shotgun (WGS) entry which is preliminary data.</text>
</comment>
<accession>A0A9P8L9H6</accession>
<gene>
    <name evidence="2" type="ORF">GP486_005429</name>
</gene>
<feature type="compositionally biased region" description="Basic and acidic residues" evidence="1">
    <location>
        <begin position="129"/>
        <end position="139"/>
    </location>
</feature>
<proteinExistence type="predicted"/>
<feature type="compositionally biased region" description="Polar residues" evidence="1">
    <location>
        <begin position="81"/>
        <end position="91"/>
    </location>
</feature>
<feature type="compositionally biased region" description="Basic and acidic residues" evidence="1">
    <location>
        <begin position="193"/>
        <end position="202"/>
    </location>
</feature>
<feature type="compositionally biased region" description="Basic and acidic residues" evidence="1">
    <location>
        <begin position="155"/>
        <end position="165"/>
    </location>
</feature>